<gene>
    <name evidence="1" type="ORF">O0S10_00170</name>
</gene>
<reference evidence="1" key="1">
    <citation type="submission" date="2022-12" db="EMBL/GenBank/DDBJ databases">
        <title>Isolation and characterisation of novel Methanocorpusculum spp. from native Australian herbivores indicates the genus is ancestrally host-associated.</title>
        <authorList>
            <person name="Volmer J.G."/>
            <person name="Soo R.M."/>
            <person name="Evans P.N."/>
            <person name="Hoedt E.C."/>
            <person name="Astorga Alsina A.L."/>
            <person name="Woodcroft B.J."/>
            <person name="Tyson G.W."/>
            <person name="Hugenholtz P."/>
            <person name="Morrison M."/>
        </authorList>
    </citation>
    <scope>NUCLEOTIDE SEQUENCE</scope>
    <source>
        <strain evidence="1">MG</strain>
    </source>
</reference>
<organism evidence="1 2">
    <name type="scientific">Methanocorpusculum petauri</name>
    <dbReference type="NCBI Taxonomy" id="3002863"/>
    <lineage>
        <taxon>Archaea</taxon>
        <taxon>Methanobacteriati</taxon>
        <taxon>Methanobacteriota</taxon>
        <taxon>Stenosarchaea group</taxon>
        <taxon>Methanomicrobia</taxon>
        <taxon>Methanomicrobiales</taxon>
        <taxon>Methanocorpusculaceae</taxon>
        <taxon>Methanocorpusculum</taxon>
    </lineage>
</organism>
<proteinExistence type="predicted"/>
<name>A0ABT4IET9_9EURY</name>
<evidence type="ECO:0000313" key="2">
    <source>
        <dbReference type="Proteomes" id="UP001141422"/>
    </source>
</evidence>
<dbReference type="Proteomes" id="UP001141422">
    <property type="component" value="Unassembled WGS sequence"/>
</dbReference>
<protein>
    <submittedName>
        <fullName evidence="1">Uncharacterized protein</fullName>
    </submittedName>
</protein>
<dbReference type="EMBL" id="JAPTGB010000001">
    <property type="protein sequence ID" value="MCZ0859638.1"/>
    <property type="molecule type" value="Genomic_DNA"/>
</dbReference>
<comment type="caution">
    <text evidence="1">The sequence shown here is derived from an EMBL/GenBank/DDBJ whole genome shotgun (WGS) entry which is preliminary data.</text>
</comment>
<dbReference type="RefSeq" id="WP_268923861.1">
    <property type="nucleotide sequence ID" value="NZ_JAPTGB010000001.1"/>
</dbReference>
<evidence type="ECO:0000313" key="1">
    <source>
        <dbReference type="EMBL" id="MCZ0859638.1"/>
    </source>
</evidence>
<accession>A0ABT4IET9</accession>
<sequence>MVVPVSADTPLSADDAAGDRARCTVPTARIILQSAERRWSAGTVFRTHEFTIVGGGPETACVACIQAKRVLCRR</sequence>
<keyword evidence="2" id="KW-1185">Reference proteome</keyword>